<feature type="compositionally biased region" description="Basic and acidic residues" evidence="1">
    <location>
        <begin position="344"/>
        <end position="353"/>
    </location>
</feature>
<dbReference type="PANTHER" id="PTHR22093:SF0">
    <property type="entry name" value="LEUKOCYTE RECEPTOR CLUSTER MEMBER 1"/>
    <property type="match status" value="1"/>
</dbReference>
<gene>
    <name evidence="3" type="ORF">BCR35DRAFT_301725</name>
</gene>
<feature type="compositionally biased region" description="Basic and acidic residues" evidence="1">
    <location>
        <begin position="361"/>
        <end position="380"/>
    </location>
</feature>
<evidence type="ECO:0000259" key="2">
    <source>
        <dbReference type="SMART" id="SM01083"/>
    </source>
</evidence>
<dbReference type="Proteomes" id="UP000193467">
    <property type="component" value="Unassembled WGS sequence"/>
</dbReference>
<feature type="region of interest" description="Disordered" evidence="1">
    <location>
        <begin position="211"/>
        <end position="380"/>
    </location>
</feature>
<dbReference type="InterPro" id="IPR039875">
    <property type="entry name" value="LENG1-like"/>
</dbReference>
<feature type="compositionally biased region" description="Basic residues" evidence="1">
    <location>
        <begin position="51"/>
        <end position="60"/>
    </location>
</feature>
<name>A0A1Y2FW10_9BASI</name>
<feature type="compositionally biased region" description="Basic and acidic residues" evidence="1">
    <location>
        <begin position="71"/>
        <end position="85"/>
    </location>
</feature>
<feature type="domain" description="CBF1-interacting co-repressor CIR N-terminal" evidence="2">
    <location>
        <begin position="10"/>
        <end position="46"/>
    </location>
</feature>
<proteinExistence type="predicted"/>
<feature type="compositionally biased region" description="Basic and acidic residues" evidence="1">
    <location>
        <begin position="35"/>
        <end position="50"/>
    </location>
</feature>
<dbReference type="SMART" id="SM01083">
    <property type="entry name" value="Cir_N"/>
    <property type="match status" value="1"/>
</dbReference>
<feature type="compositionally biased region" description="Low complexity" evidence="1">
    <location>
        <begin position="275"/>
        <end position="290"/>
    </location>
</feature>
<organism evidence="3 4">
    <name type="scientific">Leucosporidium creatinivorum</name>
    <dbReference type="NCBI Taxonomy" id="106004"/>
    <lineage>
        <taxon>Eukaryota</taxon>
        <taxon>Fungi</taxon>
        <taxon>Dikarya</taxon>
        <taxon>Basidiomycota</taxon>
        <taxon>Pucciniomycotina</taxon>
        <taxon>Microbotryomycetes</taxon>
        <taxon>Leucosporidiales</taxon>
        <taxon>Leucosporidium</taxon>
    </lineage>
</organism>
<comment type="caution">
    <text evidence="3">The sequence shown here is derived from an EMBL/GenBank/DDBJ whole genome shotgun (WGS) entry which is preliminary data.</text>
</comment>
<accession>A0A1Y2FW10</accession>
<feature type="region of interest" description="Disordered" evidence="1">
    <location>
        <begin position="25"/>
        <end position="113"/>
    </location>
</feature>
<keyword evidence="4" id="KW-1185">Reference proteome</keyword>
<dbReference type="AlphaFoldDB" id="A0A1Y2FW10"/>
<protein>
    <recommendedName>
        <fullName evidence="2">CBF1-interacting co-repressor CIR N-terminal domain-containing protein</fullName>
    </recommendedName>
</protein>
<dbReference type="EMBL" id="MCGR01000011">
    <property type="protein sequence ID" value="ORY88200.1"/>
    <property type="molecule type" value="Genomic_DNA"/>
</dbReference>
<feature type="compositionally biased region" description="Basic and acidic residues" evidence="1">
    <location>
        <begin position="96"/>
        <end position="107"/>
    </location>
</feature>
<feature type="compositionally biased region" description="Low complexity" evidence="1">
    <location>
        <begin position="318"/>
        <end position="328"/>
    </location>
</feature>
<evidence type="ECO:0000313" key="4">
    <source>
        <dbReference type="Proteomes" id="UP000193467"/>
    </source>
</evidence>
<feature type="compositionally biased region" description="Basic and acidic residues" evidence="1">
    <location>
        <begin position="291"/>
        <end position="305"/>
    </location>
</feature>
<dbReference type="OrthoDB" id="2159131at2759"/>
<dbReference type="PANTHER" id="PTHR22093">
    <property type="entry name" value="LEUKOCYTE RECEPTOR CLUSTER LRC MEMBER 1"/>
    <property type="match status" value="1"/>
</dbReference>
<reference evidence="3 4" key="1">
    <citation type="submission" date="2016-07" db="EMBL/GenBank/DDBJ databases">
        <title>Pervasive Adenine N6-methylation of Active Genes in Fungi.</title>
        <authorList>
            <consortium name="DOE Joint Genome Institute"/>
            <person name="Mondo S.J."/>
            <person name="Dannebaum R.O."/>
            <person name="Kuo R.C."/>
            <person name="Labutti K."/>
            <person name="Haridas S."/>
            <person name="Kuo A."/>
            <person name="Salamov A."/>
            <person name="Ahrendt S.R."/>
            <person name="Lipzen A."/>
            <person name="Sullivan W."/>
            <person name="Andreopoulos W.B."/>
            <person name="Clum A."/>
            <person name="Lindquist E."/>
            <person name="Daum C."/>
            <person name="Ramamoorthy G.K."/>
            <person name="Gryganskyi A."/>
            <person name="Culley D."/>
            <person name="Magnuson J.K."/>
            <person name="James T.Y."/>
            <person name="O'Malley M.A."/>
            <person name="Stajich J.E."/>
            <person name="Spatafora J.W."/>
            <person name="Visel A."/>
            <person name="Grigoriev I.V."/>
        </authorList>
    </citation>
    <scope>NUCLEOTIDE SEQUENCE [LARGE SCALE GENOMIC DNA]</scope>
    <source>
        <strain evidence="3 4">62-1032</strain>
    </source>
</reference>
<evidence type="ECO:0000313" key="3">
    <source>
        <dbReference type="EMBL" id="ORY88200.1"/>
    </source>
</evidence>
<dbReference type="InterPro" id="IPR019339">
    <property type="entry name" value="CIR_N_dom"/>
</dbReference>
<dbReference type="InParanoid" id="A0A1Y2FW10"/>
<sequence length="380" mass="42496">MPLKLLQHKSWHVYSAENVARVQRDEAAAQAASEESDRRMMLADSEARLDRMRKKSRKRDRGKDEAEEEMERQLRGEKRRDFGEKEGEEESGTRIVRPDKDKGKGKANDVGIGETNGHLNFWAEMEAGGKPSDAALQTKLEKAIEKAKEESFTKVYLAKRGEGDIKGWYASEDGKTERERKEGVEATLERAYKDGEHKRLSDPMATMNAYLQRRSDILSGKAPRSSSSSHHYRERYITPATPASDRGDLSPVITSLLAPRRRKGDPLPPPPPEPTRSTPPSRPSSSSIIDPTREAQSRVSSERARAAALVAAKRREALASSAGSSVASDTPRSEWGSGFYNAEATREAKERRVLGGGGWGEQKRRRDERERDRGWGGRRG</sequence>
<dbReference type="STRING" id="106004.A0A1Y2FW10"/>
<evidence type="ECO:0000256" key="1">
    <source>
        <dbReference type="SAM" id="MobiDB-lite"/>
    </source>
</evidence>